<evidence type="ECO:0000259" key="4">
    <source>
        <dbReference type="Pfam" id="PF06467"/>
    </source>
</evidence>
<dbReference type="EMBL" id="MW036632">
    <property type="protein sequence ID" value="QQG31578.1"/>
    <property type="molecule type" value="Genomic_DNA"/>
</dbReference>
<organism evidence="5">
    <name type="scientific">Swinepox virus</name>
    <name type="common">SWPV</name>
    <dbReference type="NCBI Taxonomy" id="10276"/>
    <lineage>
        <taxon>Viruses</taxon>
        <taxon>Varidnaviria</taxon>
        <taxon>Bamfordvirae</taxon>
        <taxon>Nucleocytoviricota</taxon>
        <taxon>Pokkesviricetes</taxon>
        <taxon>Chitovirales</taxon>
        <taxon>Poxviridae</taxon>
        <taxon>Chordopoxvirinae</taxon>
        <taxon>Suipoxvirus</taxon>
        <taxon>Suipoxvirus swinepox</taxon>
    </lineage>
</organism>
<evidence type="ECO:0000256" key="3">
    <source>
        <dbReference type="ARBA" id="ARBA00029582"/>
    </source>
</evidence>
<dbReference type="InterPro" id="IPR004975">
    <property type="entry name" value="Poxvirus_VLTF2"/>
</dbReference>
<dbReference type="OrthoDB" id="14652at10239"/>
<name>A0A881SY64_SWPV</name>
<evidence type="ECO:0000256" key="2">
    <source>
        <dbReference type="ARBA" id="ARBA00021728"/>
    </source>
</evidence>
<sequence>MAKKVSLSNITISSPKAVIKQVKDESITSILPSYYTSEACMTVKMNHMCNCCWFCSQDIILSPLHIETMKGNNVGNFCSSICRDSFASMIKSNVALREEPKATILPLICYDKPNEIINIINLLRNKEGIYGNCYYKEKDNSIQISLRSLL</sequence>
<dbReference type="KEGG" id="vg:932374"/>
<dbReference type="Pfam" id="PF03295">
    <property type="entry name" value="Pox_TAA1"/>
    <property type="match status" value="1"/>
</dbReference>
<reference evidence="5" key="1">
    <citation type="journal article" date="2021" name="Arch. Virol.">
        <title>First complete genome characterization of swinepox virus directly from a clinical sample indicates divergence of a Eurasian-lineage virus.</title>
        <authorList>
            <person name="Aasdev A."/>
            <person name="Mishra A."/>
            <person name="Bora D.P."/>
            <person name="Kurkure N.V."/>
            <person name="Barman N.N."/>
            <person name="Raut A.A."/>
        </authorList>
    </citation>
    <scope>NUCLEOTIDE SEQUENCE</scope>
    <source>
        <strain evidence="5">SwPV/India-Assam/16</strain>
    </source>
</reference>
<dbReference type="InterPro" id="IPR010507">
    <property type="entry name" value="Znf_MYM"/>
</dbReference>
<dbReference type="GO" id="GO:0008270">
    <property type="term" value="F:zinc ion binding"/>
    <property type="evidence" value="ECO:0007669"/>
    <property type="project" value="InterPro"/>
</dbReference>
<organismHost>
    <name type="scientific">Sus scrofa</name>
    <name type="common">Pig</name>
    <dbReference type="NCBI Taxonomy" id="9823"/>
</organismHost>
<gene>
    <name evidence="5" type="primary">SwPV087</name>
</gene>
<proteinExistence type="predicted"/>
<comment type="function">
    <text evidence="1">Acts with RNA polymerase to initiate transcription from late gene promoters.</text>
</comment>
<protein>
    <recommendedName>
        <fullName evidence="2">Viral late gene transcription factor 2</fullName>
    </recommendedName>
    <alternativeName>
        <fullName evidence="3">Trans-activator protein A1</fullName>
    </alternativeName>
</protein>
<evidence type="ECO:0000256" key="1">
    <source>
        <dbReference type="ARBA" id="ARBA00003347"/>
    </source>
</evidence>
<dbReference type="Pfam" id="PF06467">
    <property type="entry name" value="zf-FCS"/>
    <property type="match status" value="1"/>
</dbReference>
<feature type="domain" description="MYM-type" evidence="4">
    <location>
        <begin position="49"/>
        <end position="86"/>
    </location>
</feature>
<evidence type="ECO:0000313" key="5">
    <source>
        <dbReference type="EMBL" id="QQG31578.1"/>
    </source>
</evidence>
<accession>A0A881SY64</accession>
<dbReference type="Proteomes" id="UP000671927">
    <property type="component" value="Segment"/>
</dbReference>